<evidence type="ECO:0000256" key="4">
    <source>
        <dbReference type="ARBA" id="ARBA00040480"/>
    </source>
</evidence>
<evidence type="ECO:0000256" key="3">
    <source>
        <dbReference type="ARBA" id="ARBA00038088"/>
    </source>
</evidence>
<evidence type="ECO:0000256" key="1">
    <source>
        <dbReference type="ARBA" id="ARBA00022741"/>
    </source>
</evidence>
<dbReference type="PANTHER" id="PTHR42960:SF1">
    <property type="entry name" value="YCF46 PROTEIN"/>
    <property type="match status" value="1"/>
</dbReference>
<dbReference type="GO" id="GO:0005524">
    <property type="term" value="F:ATP binding"/>
    <property type="evidence" value="ECO:0007669"/>
    <property type="project" value="UniProtKB-KW"/>
</dbReference>
<dbReference type="SUPFAM" id="SSF52540">
    <property type="entry name" value="P-loop containing nucleoside triphosphate hydrolases"/>
    <property type="match status" value="2"/>
</dbReference>
<dbReference type="EMBL" id="JACHXZ010000001">
    <property type="protein sequence ID" value="MBB3167288.1"/>
    <property type="molecule type" value="Genomic_DNA"/>
</dbReference>
<organism evidence="6 7">
    <name type="scientific">Simiduia aestuariiviva</name>
    <dbReference type="NCBI Taxonomy" id="1510459"/>
    <lineage>
        <taxon>Bacteria</taxon>
        <taxon>Pseudomonadati</taxon>
        <taxon>Pseudomonadota</taxon>
        <taxon>Gammaproteobacteria</taxon>
        <taxon>Cellvibrionales</taxon>
        <taxon>Cellvibrionaceae</taxon>
        <taxon>Simiduia</taxon>
    </lineage>
</organism>
<sequence>MTDIRDLGLLLNSKTPLLVLETFDEVRALEMVQRAVNEASMSERGRLRSRPIYRWTITDGLVRQGFGGELSLQGEPMPNQEPEEVLRHLKNVEKPAVVVLCDFHPYLEGNPKTVRLLKDIALGHTQNGHTLVLVSHAFRLPKELSRLAARFSLSAPSDEEIMTIVREEAKAWSARGQRVRADQATVARMVSNLRGLSFADVRTLVRSAIVDDGAITESDLPAINKAKFELLNLDGVVSFEFDTASFADVGGLEKLKQWLASRQNAFVDSDLSDKPKGLMLLGVQGSGKSLAAKAVAGLWGLPLLRMDFGALYNKYHGESERNLREALALADRMAPCVLWMDEVEKGLSTDGSDSGTSKRLLGSLLTWQAERKTPVFVVATANDISSLPPELMRKGRVDEIFFVDLPKSDVREAIFSIHLKRRGLERLTIQLPILAAAAEGFSGAEIEQAIVSAIYSARAQGEECGVQQILQELANTNPLSVVMAEQVAQLRLWAQERCVLAD</sequence>
<protein>
    <recommendedName>
        <fullName evidence="4">Uncharacterized AAA domain-containing protein ycf46</fullName>
    </recommendedName>
</protein>
<dbReference type="GO" id="GO:0016887">
    <property type="term" value="F:ATP hydrolysis activity"/>
    <property type="evidence" value="ECO:0007669"/>
    <property type="project" value="InterPro"/>
</dbReference>
<gene>
    <name evidence="6" type="ORF">FHS30_000464</name>
</gene>
<dbReference type="SMART" id="SM00382">
    <property type="entry name" value="AAA"/>
    <property type="match status" value="1"/>
</dbReference>
<keyword evidence="1" id="KW-0547">Nucleotide-binding</keyword>
<comment type="similarity">
    <text evidence="3">Belongs to the AAA ATPase family. Highly divergent.</text>
</comment>
<evidence type="ECO:0000313" key="6">
    <source>
        <dbReference type="EMBL" id="MBB3167288.1"/>
    </source>
</evidence>
<dbReference type="Gene3D" id="3.40.50.300">
    <property type="entry name" value="P-loop containing nucleotide triphosphate hydrolases"/>
    <property type="match status" value="1"/>
</dbReference>
<evidence type="ECO:0000259" key="5">
    <source>
        <dbReference type="SMART" id="SM00382"/>
    </source>
</evidence>
<dbReference type="AlphaFoldDB" id="A0A839UP01"/>
<keyword evidence="7" id="KW-1185">Reference proteome</keyword>
<proteinExistence type="inferred from homology"/>
<comment type="caution">
    <text evidence="6">The sequence shown here is derived from an EMBL/GenBank/DDBJ whole genome shotgun (WGS) entry which is preliminary data.</text>
</comment>
<dbReference type="Gene3D" id="1.10.8.60">
    <property type="match status" value="1"/>
</dbReference>
<dbReference type="InterPro" id="IPR052381">
    <property type="entry name" value="AAA_domain_protein"/>
</dbReference>
<dbReference type="InterPro" id="IPR003959">
    <property type="entry name" value="ATPase_AAA_core"/>
</dbReference>
<dbReference type="InterPro" id="IPR003593">
    <property type="entry name" value="AAA+_ATPase"/>
</dbReference>
<evidence type="ECO:0000313" key="7">
    <source>
        <dbReference type="Proteomes" id="UP000559987"/>
    </source>
</evidence>
<feature type="domain" description="AAA+ ATPase" evidence="5">
    <location>
        <begin position="274"/>
        <end position="407"/>
    </location>
</feature>
<keyword evidence="2" id="KW-0067">ATP-binding</keyword>
<dbReference type="InterPro" id="IPR027417">
    <property type="entry name" value="P-loop_NTPase"/>
</dbReference>
<evidence type="ECO:0000256" key="2">
    <source>
        <dbReference type="ARBA" id="ARBA00022840"/>
    </source>
</evidence>
<reference evidence="6 7" key="1">
    <citation type="submission" date="2020-08" db="EMBL/GenBank/DDBJ databases">
        <title>Genomic Encyclopedia of Type Strains, Phase III (KMG-III): the genomes of soil and plant-associated and newly described type strains.</title>
        <authorList>
            <person name="Whitman W."/>
        </authorList>
    </citation>
    <scope>NUCLEOTIDE SEQUENCE [LARGE SCALE GENOMIC DNA]</scope>
    <source>
        <strain evidence="6 7">CECT 8571</strain>
    </source>
</reference>
<name>A0A839UP01_9GAMM</name>
<dbReference type="Pfam" id="PF00004">
    <property type="entry name" value="AAA"/>
    <property type="match status" value="1"/>
</dbReference>
<dbReference type="Proteomes" id="UP000559987">
    <property type="component" value="Unassembled WGS sequence"/>
</dbReference>
<dbReference type="RefSeq" id="WP_343048898.1">
    <property type="nucleotide sequence ID" value="NZ_JACHXZ010000001.1"/>
</dbReference>
<accession>A0A839UP01</accession>
<dbReference type="PANTHER" id="PTHR42960">
    <property type="entry name" value="YCF46 PROTEIN"/>
    <property type="match status" value="1"/>
</dbReference>